<organism evidence="3 4">
    <name type="scientific">Actinokineospora iranica</name>
    <dbReference type="NCBI Taxonomy" id="1271860"/>
    <lineage>
        <taxon>Bacteria</taxon>
        <taxon>Bacillati</taxon>
        <taxon>Actinomycetota</taxon>
        <taxon>Actinomycetes</taxon>
        <taxon>Pseudonocardiales</taxon>
        <taxon>Pseudonocardiaceae</taxon>
        <taxon>Actinokineospora</taxon>
    </lineage>
</organism>
<proteinExistence type="predicted"/>
<dbReference type="GO" id="GO:0003824">
    <property type="term" value="F:catalytic activity"/>
    <property type="evidence" value="ECO:0007669"/>
    <property type="project" value="UniProtKB-ARBA"/>
</dbReference>
<gene>
    <name evidence="3" type="ORF">SAMN05216174_101625</name>
</gene>
<protein>
    <submittedName>
        <fullName evidence="3">Pimeloyl-ACP methyl ester carboxylesterase</fullName>
    </submittedName>
</protein>
<dbReference type="GO" id="GO:0016020">
    <property type="term" value="C:membrane"/>
    <property type="evidence" value="ECO:0007669"/>
    <property type="project" value="TreeGrafter"/>
</dbReference>
<keyword evidence="1" id="KW-1133">Transmembrane helix</keyword>
<keyword evidence="1" id="KW-0812">Transmembrane</keyword>
<evidence type="ECO:0000313" key="4">
    <source>
        <dbReference type="Proteomes" id="UP000199501"/>
    </source>
</evidence>
<dbReference type="Pfam" id="PF12697">
    <property type="entry name" value="Abhydrolase_6"/>
    <property type="match status" value="1"/>
</dbReference>
<dbReference type="STRING" id="1271860.SAMN05216174_101625"/>
<keyword evidence="4" id="KW-1185">Reference proteome</keyword>
<reference evidence="4" key="1">
    <citation type="submission" date="2016-10" db="EMBL/GenBank/DDBJ databases">
        <authorList>
            <person name="Varghese N."/>
            <person name="Submissions S."/>
        </authorList>
    </citation>
    <scope>NUCLEOTIDE SEQUENCE [LARGE SCALE GENOMIC DNA]</scope>
    <source>
        <strain evidence="4">IBRC-M 10403</strain>
    </source>
</reference>
<dbReference type="InterPro" id="IPR050266">
    <property type="entry name" value="AB_hydrolase_sf"/>
</dbReference>
<evidence type="ECO:0000256" key="1">
    <source>
        <dbReference type="SAM" id="Phobius"/>
    </source>
</evidence>
<feature type="transmembrane region" description="Helical" evidence="1">
    <location>
        <begin position="130"/>
        <end position="147"/>
    </location>
</feature>
<accession>A0A1G6JZ65</accession>
<dbReference type="Proteomes" id="UP000199501">
    <property type="component" value="Unassembled WGS sequence"/>
</dbReference>
<dbReference type="AlphaFoldDB" id="A0A1G6JZ65"/>
<feature type="domain" description="AB hydrolase-1" evidence="2">
    <location>
        <begin position="17"/>
        <end position="259"/>
    </location>
</feature>
<keyword evidence="1" id="KW-0472">Membrane</keyword>
<dbReference type="RefSeq" id="WP_175482635.1">
    <property type="nucleotide sequence ID" value="NZ_FMZZ01000001.1"/>
</dbReference>
<dbReference type="SUPFAM" id="SSF53474">
    <property type="entry name" value="alpha/beta-Hydrolases"/>
    <property type="match status" value="1"/>
</dbReference>
<dbReference type="PANTHER" id="PTHR43798:SF33">
    <property type="entry name" value="HYDROLASE, PUTATIVE (AFU_ORTHOLOGUE AFUA_2G14860)-RELATED"/>
    <property type="match status" value="1"/>
</dbReference>
<feature type="transmembrane region" description="Helical" evidence="1">
    <location>
        <begin position="189"/>
        <end position="214"/>
    </location>
</feature>
<evidence type="ECO:0000259" key="2">
    <source>
        <dbReference type="Pfam" id="PF12697"/>
    </source>
</evidence>
<dbReference type="InterPro" id="IPR029058">
    <property type="entry name" value="AB_hydrolase_fold"/>
</dbReference>
<dbReference type="PANTHER" id="PTHR43798">
    <property type="entry name" value="MONOACYLGLYCEROL LIPASE"/>
    <property type="match status" value="1"/>
</dbReference>
<dbReference type="EMBL" id="FMZZ01000001">
    <property type="protein sequence ID" value="SDC23871.1"/>
    <property type="molecule type" value="Genomic_DNA"/>
</dbReference>
<evidence type="ECO:0000313" key="3">
    <source>
        <dbReference type="EMBL" id="SDC23871.1"/>
    </source>
</evidence>
<dbReference type="Gene3D" id="3.40.50.1820">
    <property type="entry name" value="alpha/beta hydrolase"/>
    <property type="match status" value="1"/>
</dbReference>
<name>A0A1G6JZ65_9PSEU</name>
<sequence length="277" mass="30276">MATPPTTFLRTGAGEPLLLLHPFVLSHHVWGQVAEGLSDSYDVYAPTMRGHWGRRSFRPSQVGIGGLADDIEAQLDEIGWDTCHIVGNSLGGWVALELARRGRARSLHVIAPGGGWTRFSFNMFFVGTKFMLLYPFLVGGFFLGSLVCKMPPLYRLFLRIVSADTRAVSPADAVNFIRAATHNTGFLGFIWSALWLGGVTWLAELTLPTTLILCEKDRVLGARRFGKLFLDQLPESADRIDFPGIGHVPMLENPKLVIDTLRTQLGKAVSGGQTGAA</sequence>
<dbReference type="InterPro" id="IPR000073">
    <property type="entry name" value="AB_hydrolase_1"/>
</dbReference>